<accession>A0A9K3IJU5</accession>
<dbReference type="Gramene" id="mRNA:HanXRQr2_Chr07g0286231">
    <property type="protein sequence ID" value="mRNA:HanXRQr2_Chr07g0286231"/>
    <property type="gene ID" value="HanXRQr2_Chr07g0286231"/>
</dbReference>
<keyword evidence="2" id="KW-1185">Reference proteome</keyword>
<dbReference type="AlphaFoldDB" id="A0A9K3IJU5"/>
<dbReference type="Proteomes" id="UP000215914">
    <property type="component" value="Unassembled WGS sequence"/>
</dbReference>
<protein>
    <submittedName>
        <fullName evidence="1">Uncharacterized protein</fullName>
    </submittedName>
</protein>
<reference evidence="1" key="2">
    <citation type="submission" date="2020-06" db="EMBL/GenBank/DDBJ databases">
        <title>Helianthus annuus Genome sequencing and assembly Release 2.</title>
        <authorList>
            <person name="Gouzy J."/>
            <person name="Langlade N."/>
            <person name="Munos S."/>
        </authorList>
    </citation>
    <scope>NUCLEOTIDE SEQUENCE</scope>
    <source>
        <tissue evidence="1">Leaves</tissue>
    </source>
</reference>
<gene>
    <name evidence="1" type="ORF">HanXRQr2_Chr07g0286231</name>
</gene>
<dbReference type="EMBL" id="MNCJ02000322">
    <property type="protein sequence ID" value="KAF5797895.1"/>
    <property type="molecule type" value="Genomic_DNA"/>
</dbReference>
<organism evidence="1 2">
    <name type="scientific">Helianthus annuus</name>
    <name type="common">Common sunflower</name>
    <dbReference type="NCBI Taxonomy" id="4232"/>
    <lineage>
        <taxon>Eukaryota</taxon>
        <taxon>Viridiplantae</taxon>
        <taxon>Streptophyta</taxon>
        <taxon>Embryophyta</taxon>
        <taxon>Tracheophyta</taxon>
        <taxon>Spermatophyta</taxon>
        <taxon>Magnoliopsida</taxon>
        <taxon>eudicotyledons</taxon>
        <taxon>Gunneridae</taxon>
        <taxon>Pentapetalae</taxon>
        <taxon>asterids</taxon>
        <taxon>campanulids</taxon>
        <taxon>Asterales</taxon>
        <taxon>Asteraceae</taxon>
        <taxon>Asteroideae</taxon>
        <taxon>Heliantheae alliance</taxon>
        <taxon>Heliantheae</taxon>
        <taxon>Helianthus</taxon>
    </lineage>
</organism>
<proteinExistence type="predicted"/>
<evidence type="ECO:0000313" key="1">
    <source>
        <dbReference type="EMBL" id="KAF5797895.1"/>
    </source>
</evidence>
<sequence length="44" mass="5361">MILRIIYRILRPDLLCMETQGIHQERAYPRDREDTLLKTHTHTL</sequence>
<reference evidence="1" key="1">
    <citation type="journal article" date="2017" name="Nature">
        <title>The sunflower genome provides insights into oil metabolism, flowering and Asterid evolution.</title>
        <authorList>
            <person name="Badouin H."/>
            <person name="Gouzy J."/>
            <person name="Grassa C.J."/>
            <person name="Murat F."/>
            <person name="Staton S.E."/>
            <person name="Cottret L."/>
            <person name="Lelandais-Briere C."/>
            <person name="Owens G.L."/>
            <person name="Carrere S."/>
            <person name="Mayjonade B."/>
            <person name="Legrand L."/>
            <person name="Gill N."/>
            <person name="Kane N.C."/>
            <person name="Bowers J.E."/>
            <person name="Hubner S."/>
            <person name="Bellec A."/>
            <person name="Berard A."/>
            <person name="Berges H."/>
            <person name="Blanchet N."/>
            <person name="Boniface M.C."/>
            <person name="Brunel D."/>
            <person name="Catrice O."/>
            <person name="Chaidir N."/>
            <person name="Claudel C."/>
            <person name="Donnadieu C."/>
            <person name="Faraut T."/>
            <person name="Fievet G."/>
            <person name="Helmstetter N."/>
            <person name="King M."/>
            <person name="Knapp S.J."/>
            <person name="Lai Z."/>
            <person name="Le Paslier M.C."/>
            <person name="Lippi Y."/>
            <person name="Lorenzon L."/>
            <person name="Mandel J.R."/>
            <person name="Marage G."/>
            <person name="Marchand G."/>
            <person name="Marquand E."/>
            <person name="Bret-Mestries E."/>
            <person name="Morien E."/>
            <person name="Nambeesan S."/>
            <person name="Nguyen T."/>
            <person name="Pegot-Espagnet P."/>
            <person name="Pouilly N."/>
            <person name="Raftis F."/>
            <person name="Sallet E."/>
            <person name="Schiex T."/>
            <person name="Thomas J."/>
            <person name="Vandecasteele C."/>
            <person name="Vares D."/>
            <person name="Vear F."/>
            <person name="Vautrin S."/>
            <person name="Crespi M."/>
            <person name="Mangin B."/>
            <person name="Burke J.M."/>
            <person name="Salse J."/>
            <person name="Munos S."/>
            <person name="Vincourt P."/>
            <person name="Rieseberg L.H."/>
            <person name="Langlade N.B."/>
        </authorList>
    </citation>
    <scope>NUCLEOTIDE SEQUENCE</scope>
    <source>
        <tissue evidence="1">Leaves</tissue>
    </source>
</reference>
<evidence type="ECO:0000313" key="2">
    <source>
        <dbReference type="Proteomes" id="UP000215914"/>
    </source>
</evidence>
<comment type="caution">
    <text evidence="1">The sequence shown here is derived from an EMBL/GenBank/DDBJ whole genome shotgun (WGS) entry which is preliminary data.</text>
</comment>
<name>A0A9K3IJU5_HELAN</name>